<feature type="transmembrane region" description="Helical" evidence="1">
    <location>
        <begin position="25"/>
        <end position="43"/>
    </location>
</feature>
<feature type="transmembrane region" description="Helical" evidence="1">
    <location>
        <begin position="199"/>
        <end position="223"/>
    </location>
</feature>
<keyword evidence="1" id="KW-0472">Membrane</keyword>
<gene>
    <name evidence="2" type="ORF">TRM7557_00451</name>
</gene>
<dbReference type="OrthoDB" id="269771at2"/>
<evidence type="ECO:0000256" key="1">
    <source>
        <dbReference type="SAM" id="Phobius"/>
    </source>
</evidence>
<dbReference type="AlphaFoldDB" id="A0A0P1G1F8"/>
<dbReference type="RefSeq" id="WP_058288585.1">
    <property type="nucleotide sequence ID" value="NZ_CYSD01000012.1"/>
</dbReference>
<feature type="transmembrane region" description="Helical" evidence="1">
    <location>
        <begin position="161"/>
        <end position="179"/>
    </location>
</feature>
<keyword evidence="1" id="KW-0812">Transmembrane</keyword>
<dbReference type="STRING" id="928856.SAMN04488049_103334"/>
<feature type="transmembrane region" description="Helical" evidence="1">
    <location>
        <begin position="64"/>
        <end position="85"/>
    </location>
</feature>
<organism evidence="2 3">
    <name type="scientific">Tritonibacter multivorans</name>
    <dbReference type="NCBI Taxonomy" id="928856"/>
    <lineage>
        <taxon>Bacteria</taxon>
        <taxon>Pseudomonadati</taxon>
        <taxon>Pseudomonadota</taxon>
        <taxon>Alphaproteobacteria</taxon>
        <taxon>Rhodobacterales</taxon>
        <taxon>Paracoccaceae</taxon>
        <taxon>Tritonibacter</taxon>
    </lineage>
</organism>
<reference evidence="2 3" key="1">
    <citation type="submission" date="2015-09" db="EMBL/GenBank/DDBJ databases">
        <authorList>
            <consortium name="Swine Surveillance"/>
        </authorList>
    </citation>
    <scope>NUCLEOTIDE SEQUENCE [LARGE SCALE GENOMIC DNA]</scope>
    <source>
        <strain evidence="2 3">CECT 7557</strain>
    </source>
</reference>
<sequence>MTAVRENWPQDAQGSVHADVAPSPWLFAYAAVAIALFAGFRALGADDIFYAVTKEAGPIEVASAVLWGLAAVTVLSLSSYAQLAYRWPIVVGFSLFAARELDWDKAFLSEGILQLRLYSGDAPMGEKLIGAAVIALILTVLWKLARQMPLMWTALWSERAAWAWMVVGTLGLGVVAKTIDGIGRKMAEFGVTLSPETVAGFSVAEELMELVFVVGMIAAVCMFEARSRRV</sequence>
<accession>A0A0P1G1F8</accession>
<protein>
    <submittedName>
        <fullName evidence="2">Uncharacterized protein</fullName>
    </submittedName>
</protein>
<keyword evidence="1" id="KW-1133">Transmembrane helix</keyword>
<dbReference type="EMBL" id="CYSD01000012">
    <property type="protein sequence ID" value="CUH75565.1"/>
    <property type="molecule type" value="Genomic_DNA"/>
</dbReference>
<dbReference type="Proteomes" id="UP000052022">
    <property type="component" value="Unassembled WGS sequence"/>
</dbReference>
<evidence type="ECO:0000313" key="2">
    <source>
        <dbReference type="EMBL" id="CUH75565.1"/>
    </source>
</evidence>
<feature type="transmembrane region" description="Helical" evidence="1">
    <location>
        <begin position="128"/>
        <end position="145"/>
    </location>
</feature>
<proteinExistence type="predicted"/>
<keyword evidence="3" id="KW-1185">Reference proteome</keyword>
<name>A0A0P1G1F8_9RHOB</name>
<evidence type="ECO:0000313" key="3">
    <source>
        <dbReference type="Proteomes" id="UP000052022"/>
    </source>
</evidence>